<dbReference type="PANTHER" id="PTHR43537">
    <property type="entry name" value="TRANSCRIPTIONAL REGULATOR, GNTR FAMILY"/>
    <property type="match status" value="1"/>
</dbReference>
<reference evidence="5" key="1">
    <citation type="submission" date="2023-02" db="EMBL/GenBank/DDBJ databases">
        <title>Description and genomic characterization of Salipiger bruguierae sp. nov., isolated from the sediment of mangrove plant Bruguiera sexangula.</title>
        <authorList>
            <person name="Long M."/>
        </authorList>
    </citation>
    <scope>NUCLEOTIDE SEQUENCE</scope>
    <source>
        <strain evidence="5">H15</strain>
    </source>
</reference>
<dbReference type="EMBL" id="CP123385">
    <property type="protein sequence ID" value="XCC95420.1"/>
    <property type="molecule type" value="Genomic_DNA"/>
</dbReference>
<dbReference type="InterPro" id="IPR000524">
    <property type="entry name" value="Tscrpt_reg_HTH_GntR"/>
</dbReference>
<keyword evidence="2" id="KW-0238">DNA-binding</keyword>
<gene>
    <name evidence="5" type="ORF">PVT71_20265</name>
</gene>
<keyword evidence="3" id="KW-0804">Transcription</keyword>
<accession>A0AAU8AMS0</accession>
<dbReference type="GO" id="GO:0003677">
    <property type="term" value="F:DNA binding"/>
    <property type="evidence" value="ECO:0007669"/>
    <property type="project" value="UniProtKB-KW"/>
</dbReference>
<proteinExistence type="predicted"/>
<dbReference type="AlphaFoldDB" id="A0AAU8AMS0"/>
<protein>
    <submittedName>
        <fullName evidence="5">GntR family transcriptional regulator</fullName>
    </submittedName>
</protein>
<dbReference type="SUPFAM" id="SSF48008">
    <property type="entry name" value="GntR ligand-binding domain-like"/>
    <property type="match status" value="1"/>
</dbReference>
<dbReference type="Pfam" id="PF07729">
    <property type="entry name" value="FCD"/>
    <property type="match status" value="1"/>
</dbReference>
<dbReference type="Gene3D" id="1.10.10.10">
    <property type="entry name" value="Winged helix-like DNA-binding domain superfamily/Winged helix DNA-binding domain"/>
    <property type="match status" value="1"/>
</dbReference>
<evidence type="ECO:0000256" key="3">
    <source>
        <dbReference type="ARBA" id="ARBA00023163"/>
    </source>
</evidence>
<evidence type="ECO:0000259" key="4">
    <source>
        <dbReference type="PROSITE" id="PS50949"/>
    </source>
</evidence>
<evidence type="ECO:0000256" key="1">
    <source>
        <dbReference type="ARBA" id="ARBA00023015"/>
    </source>
</evidence>
<evidence type="ECO:0000256" key="2">
    <source>
        <dbReference type="ARBA" id="ARBA00023125"/>
    </source>
</evidence>
<name>A0AAU8AMS0_9RHOB</name>
<dbReference type="InterPro" id="IPR011711">
    <property type="entry name" value="GntR_C"/>
</dbReference>
<evidence type="ECO:0000313" key="5">
    <source>
        <dbReference type="EMBL" id="XCC95420.1"/>
    </source>
</evidence>
<dbReference type="InterPro" id="IPR036388">
    <property type="entry name" value="WH-like_DNA-bd_sf"/>
</dbReference>
<dbReference type="PANTHER" id="PTHR43537:SF5">
    <property type="entry name" value="UXU OPERON TRANSCRIPTIONAL REGULATOR"/>
    <property type="match status" value="1"/>
</dbReference>
<dbReference type="PROSITE" id="PS50949">
    <property type="entry name" value="HTH_GNTR"/>
    <property type="match status" value="1"/>
</dbReference>
<dbReference type="GO" id="GO:0003700">
    <property type="term" value="F:DNA-binding transcription factor activity"/>
    <property type="evidence" value="ECO:0007669"/>
    <property type="project" value="InterPro"/>
</dbReference>
<dbReference type="SMART" id="SM00345">
    <property type="entry name" value="HTH_GNTR"/>
    <property type="match status" value="1"/>
</dbReference>
<feature type="domain" description="HTH gntR-type" evidence="4">
    <location>
        <begin position="4"/>
        <end position="71"/>
    </location>
</feature>
<dbReference type="InterPro" id="IPR008920">
    <property type="entry name" value="TF_FadR/GntR_C"/>
</dbReference>
<dbReference type="Pfam" id="PF00392">
    <property type="entry name" value="GntR"/>
    <property type="match status" value="1"/>
</dbReference>
<dbReference type="SMART" id="SM00895">
    <property type="entry name" value="FCD"/>
    <property type="match status" value="1"/>
</dbReference>
<dbReference type="SUPFAM" id="SSF46785">
    <property type="entry name" value="Winged helix' DNA-binding domain"/>
    <property type="match status" value="1"/>
</dbReference>
<sequence length="304" mass="34756">MSASDLANRLSRRLAQDIVAGALEGGSHVRAQQIADRYGVSRTPVRDALICLEKKGVLQHYPNRGYFVAEVLPRDAITEFTEEGEGRKDEYYQLAEDWMTDALPEIVTEQMLRERYELTRAKLNEVLARAAREGWAERTEGYGWRLLPVAKTGAAFDEIYRFRIAIEPAAMLEPGFTLNRDVLEEQQRIQEALLQIDVSQTAPESIVTKGAEFHEEIIKMSGNVFFVSALERVNRMRRLMEYRAKVDLVRVQAQSSEHLQIIDLLKRGEIVEASYFMRRHLAGAQTRKSPAAWSWSDGARLKRD</sequence>
<dbReference type="Gene3D" id="1.20.120.530">
    <property type="entry name" value="GntR ligand-binding domain-like"/>
    <property type="match status" value="1"/>
</dbReference>
<organism evidence="5">
    <name type="scientific">Alloyangia sp. H15</name>
    <dbReference type="NCBI Taxonomy" id="3029062"/>
    <lineage>
        <taxon>Bacteria</taxon>
        <taxon>Pseudomonadati</taxon>
        <taxon>Pseudomonadota</taxon>
        <taxon>Alphaproteobacteria</taxon>
        <taxon>Rhodobacterales</taxon>
        <taxon>Roseobacteraceae</taxon>
        <taxon>Alloyangia</taxon>
    </lineage>
</organism>
<dbReference type="InterPro" id="IPR036390">
    <property type="entry name" value="WH_DNA-bd_sf"/>
</dbReference>
<dbReference type="RefSeq" id="WP_353474268.1">
    <property type="nucleotide sequence ID" value="NZ_CP123385.1"/>
</dbReference>
<keyword evidence="1" id="KW-0805">Transcription regulation</keyword>